<dbReference type="Proteomes" id="UP001433508">
    <property type="component" value="Unassembled WGS sequence"/>
</dbReference>
<reference evidence="2" key="1">
    <citation type="journal article" date="2024" name="Front. Bioeng. Biotechnol.">
        <title>Genome-scale model development and genomic sequencing of the oleaginous clade Lipomyces.</title>
        <authorList>
            <person name="Czajka J.J."/>
            <person name="Han Y."/>
            <person name="Kim J."/>
            <person name="Mondo S.J."/>
            <person name="Hofstad B.A."/>
            <person name="Robles A."/>
            <person name="Haridas S."/>
            <person name="Riley R."/>
            <person name="LaButti K."/>
            <person name="Pangilinan J."/>
            <person name="Andreopoulos W."/>
            <person name="Lipzen A."/>
            <person name="Yan J."/>
            <person name="Wang M."/>
            <person name="Ng V."/>
            <person name="Grigoriev I.V."/>
            <person name="Spatafora J.W."/>
            <person name="Magnuson J.K."/>
            <person name="Baker S.E."/>
            <person name="Pomraning K.R."/>
        </authorList>
    </citation>
    <scope>NUCLEOTIDE SEQUENCE [LARGE SCALE GENOMIC DNA]</scope>
    <source>
        <strain evidence="2">CBS 7786</strain>
    </source>
</reference>
<name>A0ACC3T584_LIPKO</name>
<evidence type="ECO:0000313" key="1">
    <source>
        <dbReference type="EMBL" id="KAK9238761.1"/>
    </source>
</evidence>
<proteinExistence type="predicted"/>
<comment type="caution">
    <text evidence="1">The sequence shown here is derived from an EMBL/GenBank/DDBJ whole genome shotgun (WGS) entry which is preliminary data.</text>
</comment>
<protein>
    <submittedName>
        <fullName evidence="1">Uncharacterized protein</fullName>
    </submittedName>
</protein>
<accession>A0ACC3T584</accession>
<gene>
    <name evidence="1" type="ORF">V1525DRAFT_79949</name>
</gene>
<dbReference type="EMBL" id="MU971352">
    <property type="protein sequence ID" value="KAK9238761.1"/>
    <property type="molecule type" value="Genomic_DNA"/>
</dbReference>
<keyword evidence="2" id="KW-1185">Reference proteome</keyword>
<organism evidence="1 2">
    <name type="scientific">Lipomyces kononenkoae</name>
    <name type="common">Yeast</name>
    <dbReference type="NCBI Taxonomy" id="34357"/>
    <lineage>
        <taxon>Eukaryota</taxon>
        <taxon>Fungi</taxon>
        <taxon>Dikarya</taxon>
        <taxon>Ascomycota</taxon>
        <taxon>Saccharomycotina</taxon>
        <taxon>Lipomycetes</taxon>
        <taxon>Lipomycetales</taxon>
        <taxon>Lipomycetaceae</taxon>
        <taxon>Lipomyces</taxon>
    </lineage>
</organism>
<evidence type="ECO:0000313" key="2">
    <source>
        <dbReference type="Proteomes" id="UP001433508"/>
    </source>
</evidence>
<sequence>MTVEQGDLEANIENIVDNSGTLLREKKSFESPSQGSTDNIVEDEHIEVKWDEPNDPDNPQSRSKFRRWLAICIVSTGTFCV</sequence>